<dbReference type="AlphaFoldDB" id="K4C494"/>
<evidence type="ECO:0000313" key="1">
    <source>
        <dbReference type="EnsemblPlants" id="Solyc06g016670.1.1"/>
    </source>
</evidence>
<dbReference type="Proteomes" id="UP000004994">
    <property type="component" value="Chromosome 6"/>
</dbReference>
<reference evidence="1" key="1">
    <citation type="journal article" date="2012" name="Nature">
        <title>The tomato genome sequence provides insights into fleshy fruit evolution.</title>
        <authorList>
            <consortium name="Tomato Genome Consortium"/>
        </authorList>
    </citation>
    <scope>NUCLEOTIDE SEQUENCE [LARGE SCALE GENOMIC DNA]</scope>
    <source>
        <strain evidence="1">cv. Heinz 1706</strain>
    </source>
</reference>
<sequence>MSSNLSGSTILRNFVRSTTVCISQLQSSNFFCKRYFFLTLIAFCDIGGCKKDNLTD</sequence>
<dbReference type="Gramene" id="Solyc06g016670.1.1">
    <property type="protein sequence ID" value="Solyc06g016670.1.1"/>
    <property type="gene ID" value="Solyc06g016670.1"/>
</dbReference>
<dbReference type="InParanoid" id="K4C494"/>
<proteinExistence type="predicted"/>
<evidence type="ECO:0000313" key="2">
    <source>
        <dbReference type="Proteomes" id="UP000004994"/>
    </source>
</evidence>
<dbReference type="EnsemblPlants" id="Solyc06g016670.1.1">
    <property type="protein sequence ID" value="Solyc06g016670.1.1"/>
    <property type="gene ID" value="Solyc06g016670.1"/>
</dbReference>
<keyword evidence="2" id="KW-1185">Reference proteome</keyword>
<name>K4C494_SOLLC</name>
<protein>
    <submittedName>
        <fullName evidence="1">Uncharacterized protein</fullName>
    </submittedName>
</protein>
<organism evidence="1">
    <name type="scientific">Solanum lycopersicum</name>
    <name type="common">Tomato</name>
    <name type="synonym">Lycopersicon esculentum</name>
    <dbReference type="NCBI Taxonomy" id="4081"/>
    <lineage>
        <taxon>Eukaryota</taxon>
        <taxon>Viridiplantae</taxon>
        <taxon>Streptophyta</taxon>
        <taxon>Embryophyta</taxon>
        <taxon>Tracheophyta</taxon>
        <taxon>Spermatophyta</taxon>
        <taxon>Magnoliopsida</taxon>
        <taxon>eudicotyledons</taxon>
        <taxon>Gunneridae</taxon>
        <taxon>Pentapetalae</taxon>
        <taxon>asterids</taxon>
        <taxon>lamiids</taxon>
        <taxon>Solanales</taxon>
        <taxon>Solanaceae</taxon>
        <taxon>Solanoideae</taxon>
        <taxon>Solaneae</taxon>
        <taxon>Solanum</taxon>
        <taxon>Solanum subgen. Lycopersicon</taxon>
    </lineage>
</organism>
<accession>K4C494</accession>
<reference evidence="1" key="2">
    <citation type="submission" date="2015-06" db="UniProtKB">
        <authorList>
            <consortium name="EnsemblPlants"/>
        </authorList>
    </citation>
    <scope>IDENTIFICATION</scope>
    <source>
        <strain evidence="1">cv. Heinz 1706</strain>
    </source>
</reference>
<dbReference type="PaxDb" id="4081-Solyc06g016670.1.1"/>
<dbReference type="HOGENOM" id="CLU_3017978_0_0_1"/>